<protein>
    <submittedName>
        <fullName evidence="1">Uncharacterized protein</fullName>
    </submittedName>
</protein>
<evidence type="ECO:0000313" key="1">
    <source>
        <dbReference type="EMBL" id="KXI17974.1"/>
    </source>
</evidence>
<comment type="caution">
    <text evidence="1">The sequence shown here is derived from an EMBL/GenBank/DDBJ whole genome shotgun (WGS) entry which is preliminary data.</text>
</comment>
<dbReference type="AlphaFoldDB" id="A0A135Z8P3"/>
<evidence type="ECO:0000313" key="2">
    <source>
        <dbReference type="Proteomes" id="UP000070505"/>
    </source>
</evidence>
<gene>
    <name evidence="1" type="ORF">HMPREF3230_00482</name>
</gene>
<sequence length="196" mass="22168">MVPRTSTPPDLHALAKFLRFLHLTLQFLQNICKKYLSRVIDYASFNTASTFAHNYDYSKIKNQINNQSVLLFAISSFMRLTSLVLRNLVRVNATADNISVGRRYPKYPAKSFPDLKVKTSKTKVIKIDIIGTSIRSFLSKDATMFIGNKISGKIAKITIALVKPYLSLYRTKIASANAKANAIQQPILRFIAYPYL</sequence>
<reference evidence="1 2" key="1">
    <citation type="submission" date="2016-02" db="EMBL/GenBank/DDBJ databases">
        <authorList>
            <person name="Wen L."/>
            <person name="He K."/>
            <person name="Yang H."/>
        </authorList>
    </citation>
    <scope>NUCLEOTIDE SEQUENCE [LARGE SCALE GENOMIC DNA]</scope>
    <source>
        <strain evidence="1 2">CMW7778B</strain>
    </source>
</reference>
<dbReference type="Proteomes" id="UP000070505">
    <property type="component" value="Unassembled WGS sequence"/>
</dbReference>
<name>A0A135Z8P3_GARVA</name>
<proteinExistence type="predicted"/>
<organism evidence="1 2">
    <name type="scientific">Gardnerella vaginalis</name>
    <dbReference type="NCBI Taxonomy" id="2702"/>
    <lineage>
        <taxon>Bacteria</taxon>
        <taxon>Bacillati</taxon>
        <taxon>Actinomycetota</taxon>
        <taxon>Actinomycetes</taxon>
        <taxon>Bifidobacteriales</taxon>
        <taxon>Bifidobacteriaceae</taxon>
        <taxon>Gardnerella</taxon>
    </lineage>
</organism>
<dbReference type="EMBL" id="LSRC01000018">
    <property type="protein sequence ID" value="KXI17974.1"/>
    <property type="molecule type" value="Genomic_DNA"/>
</dbReference>
<accession>A0A135Z8P3</accession>